<dbReference type="AlphaFoldDB" id="A0A840YRW8"/>
<dbReference type="Proteomes" id="UP000527143">
    <property type="component" value="Unassembled WGS sequence"/>
</dbReference>
<dbReference type="RefSeq" id="WP_184090890.1">
    <property type="nucleotide sequence ID" value="NZ_JACIJF010000017.1"/>
</dbReference>
<organism evidence="1 2">
    <name type="scientific">Sphingomonas xinjiangensis</name>
    <dbReference type="NCBI Taxonomy" id="643568"/>
    <lineage>
        <taxon>Bacteria</taxon>
        <taxon>Pseudomonadati</taxon>
        <taxon>Pseudomonadota</taxon>
        <taxon>Alphaproteobacteria</taxon>
        <taxon>Sphingomonadales</taxon>
        <taxon>Sphingomonadaceae</taxon>
        <taxon>Sphingomonas</taxon>
    </lineage>
</organism>
<sequence>MYLAADKTKPEGAQLEDAHCGDDVDLAAPTTAPGGKWQTFPNSHISHHGAACCDIAHQWLIAFDYAQLNGGDVLTGPRWMREQSAWGPTAWPIHWCEAVGAKTVDCGVHAAIAHEAFVARGVRAFRAQFIQRYSADATASWRQNWGKESVSDHWIDGEAIYHEGNAILIGDDEVKLWDGSAGWWINPRGDAGYGSLAAVRIEAPDIDGFADGLLWGERRIMLNQWVAM</sequence>
<dbReference type="EMBL" id="JACIJF010000017">
    <property type="protein sequence ID" value="MBB5712419.1"/>
    <property type="molecule type" value="Genomic_DNA"/>
</dbReference>
<protein>
    <submittedName>
        <fullName evidence="1">Uncharacterized protein</fullName>
    </submittedName>
</protein>
<evidence type="ECO:0000313" key="2">
    <source>
        <dbReference type="Proteomes" id="UP000527143"/>
    </source>
</evidence>
<keyword evidence="2" id="KW-1185">Reference proteome</keyword>
<accession>A0A840YRW8</accession>
<gene>
    <name evidence="1" type="ORF">FHT02_003678</name>
</gene>
<name>A0A840YRW8_9SPHN</name>
<comment type="caution">
    <text evidence="1">The sequence shown here is derived from an EMBL/GenBank/DDBJ whole genome shotgun (WGS) entry which is preliminary data.</text>
</comment>
<reference evidence="1 2" key="1">
    <citation type="submission" date="2020-08" db="EMBL/GenBank/DDBJ databases">
        <title>Genomic Encyclopedia of Type Strains, Phase IV (KMG-IV): sequencing the most valuable type-strain genomes for metagenomic binning, comparative biology and taxonomic classification.</title>
        <authorList>
            <person name="Goeker M."/>
        </authorList>
    </citation>
    <scope>NUCLEOTIDE SEQUENCE [LARGE SCALE GENOMIC DNA]</scope>
    <source>
        <strain evidence="1 2">DSM 26736</strain>
    </source>
</reference>
<proteinExistence type="predicted"/>
<evidence type="ECO:0000313" key="1">
    <source>
        <dbReference type="EMBL" id="MBB5712419.1"/>
    </source>
</evidence>